<name>A0A8T0C4C0_9GAMM</name>
<proteinExistence type="predicted"/>
<reference evidence="1 2" key="1">
    <citation type="journal article" date="2012" name="J. Bacteriol.">
        <title>Genome sequence of the cycloprodigiosin-producing bacterial strain Pseudoalteromonas rubra ATCC 29570(T).</title>
        <authorList>
            <person name="Xie B.B."/>
            <person name="Shu Y.L."/>
            <person name="Qin Q.L."/>
            <person name="Rong J.C."/>
            <person name="Zhang X.Y."/>
            <person name="Chen X.L."/>
            <person name="Zhou B.C."/>
            <person name="Zhang Y.Z."/>
        </authorList>
    </citation>
    <scope>NUCLEOTIDE SEQUENCE [LARGE SCALE GENOMIC DNA]</scope>
    <source>
        <strain evidence="1 2">DSM 6842</strain>
    </source>
</reference>
<evidence type="ECO:0000313" key="2">
    <source>
        <dbReference type="Proteomes" id="UP000016480"/>
    </source>
</evidence>
<evidence type="ECO:0000313" key="1">
    <source>
        <dbReference type="EMBL" id="KAF7782078.1"/>
    </source>
</evidence>
<accession>A0A8T0C4C0</accession>
<organism evidence="1 2">
    <name type="scientific">Pseudoalteromonas rubra</name>
    <dbReference type="NCBI Taxonomy" id="43658"/>
    <lineage>
        <taxon>Bacteria</taxon>
        <taxon>Pseudomonadati</taxon>
        <taxon>Pseudomonadota</taxon>
        <taxon>Gammaproteobacteria</taxon>
        <taxon>Alteromonadales</taxon>
        <taxon>Pseudoalteromonadaceae</taxon>
        <taxon>Pseudoalteromonas</taxon>
    </lineage>
</organism>
<gene>
    <name evidence="1" type="ORF">PRUB_b1490</name>
</gene>
<dbReference type="EMBL" id="AHCD03000044">
    <property type="protein sequence ID" value="KAF7782078.1"/>
    <property type="molecule type" value="Genomic_DNA"/>
</dbReference>
<dbReference type="AlphaFoldDB" id="A0A8T0C4C0"/>
<protein>
    <submittedName>
        <fullName evidence="1">Uncharacterized protein</fullName>
    </submittedName>
</protein>
<sequence length="48" mass="5407">MLTINNVISLEDLANHCSFDPVRSDKLVRRIITRANPFPPTKGINNTN</sequence>
<comment type="caution">
    <text evidence="1">The sequence shown here is derived from an EMBL/GenBank/DDBJ whole genome shotgun (WGS) entry which is preliminary data.</text>
</comment>
<dbReference type="Proteomes" id="UP000016480">
    <property type="component" value="Unassembled WGS sequence"/>
</dbReference>